<dbReference type="OrthoDB" id="1750307at2759"/>
<reference evidence="1" key="1">
    <citation type="submission" date="2022-04" db="EMBL/GenBank/DDBJ databases">
        <title>Carnegiea gigantea Genome sequencing and assembly v2.</title>
        <authorList>
            <person name="Copetti D."/>
            <person name="Sanderson M.J."/>
            <person name="Burquez A."/>
            <person name="Wojciechowski M.F."/>
        </authorList>
    </citation>
    <scope>NUCLEOTIDE SEQUENCE</scope>
    <source>
        <strain evidence="1">SGP5-SGP5p</strain>
        <tissue evidence="1">Aerial part</tissue>
    </source>
</reference>
<dbReference type="EMBL" id="JAKOGI010000474">
    <property type="protein sequence ID" value="KAJ8434488.1"/>
    <property type="molecule type" value="Genomic_DNA"/>
</dbReference>
<proteinExistence type="predicted"/>
<sequence>MRPENSLVLGESLAGIHPPLTNLRRLSWMTASYQELTLLISIRLSFVSYRCEDNLIMEHYYPDRLSRQFGFHQDVPADLDFYNCLDPKIMLCCHHVLTCCGTGSQRNTTRAFVNGDPRCSFRRLVVHMLVTPRGNEDEGKLGSKPLIEDCLFWEALRTFCSTDGGWFFSCQDSRNRCCHPTTTYPCNPYLKHYVDKLLIGVCEPIIEKVIEFPPEGAKNIMDILDAEPNPTECMGEGDDLDIKEELAYVLLRNLFDSGSRLDGLKSVCSPNNGEIESIHRAHAPSVVPHLRRPLRSPQGRISIFNVDALIKEVDKNGARVFGKAILDKMSHTPFDGLPSLKGNFDSL</sequence>
<keyword evidence="2" id="KW-1185">Reference proteome</keyword>
<dbReference type="Proteomes" id="UP001153076">
    <property type="component" value="Unassembled WGS sequence"/>
</dbReference>
<name>A0A9Q1QA10_9CARY</name>
<evidence type="ECO:0000313" key="2">
    <source>
        <dbReference type="Proteomes" id="UP001153076"/>
    </source>
</evidence>
<protein>
    <submittedName>
        <fullName evidence="1">Uncharacterized protein</fullName>
    </submittedName>
</protein>
<evidence type="ECO:0000313" key="1">
    <source>
        <dbReference type="EMBL" id="KAJ8434488.1"/>
    </source>
</evidence>
<gene>
    <name evidence="1" type="ORF">Cgig2_021444</name>
</gene>
<organism evidence="1 2">
    <name type="scientific">Carnegiea gigantea</name>
    <dbReference type="NCBI Taxonomy" id="171969"/>
    <lineage>
        <taxon>Eukaryota</taxon>
        <taxon>Viridiplantae</taxon>
        <taxon>Streptophyta</taxon>
        <taxon>Embryophyta</taxon>
        <taxon>Tracheophyta</taxon>
        <taxon>Spermatophyta</taxon>
        <taxon>Magnoliopsida</taxon>
        <taxon>eudicotyledons</taxon>
        <taxon>Gunneridae</taxon>
        <taxon>Pentapetalae</taxon>
        <taxon>Caryophyllales</taxon>
        <taxon>Cactineae</taxon>
        <taxon>Cactaceae</taxon>
        <taxon>Cactoideae</taxon>
        <taxon>Echinocereeae</taxon>
        <taxon>Carnegiea</taxon>
    </lineage>
</organism>
<accession>A0A9Q1QA10</accession>
<dbReference type="AlphaFoldDB" id="A0A9Q1QA10"/>
<comment type="caution">
    <text evidence="1">The sequence shown here is derived from an EMBL/GenBank/DDBJ whole genome shotgun (WGS) entry which is preliminary data.</text>
</comment>